<sequence length="89" mass="10178">MTEQIDIRRKRLLYIATYRGFKEADLLIGGFAKAKIPTMSVDELDQFEALLEQNDRALYAWATDDVAAPPELQGSVLDQLRQFDISPFK</sequence>
<evidence type="ECO:0000256" key="2">
    <source>
        <dbReference type="ARBA" id="ARBA00019418"/>
    </source>
</evidence>
<gene>
    <name evidence="4" type="ORF">ABFZ84_11255</name>
</gene>
<keyword evidence="3" id="KW-0143">Chaperone</keyword>
<proteinExistence type="inferred from homology"/>
<dbReference type="PANTHER" id="PTHR12469">
    <property type="entry name" value="PROTEIN EMI5 HOMOLOG, MITOCHONDRIAL"/>
    <property type="match status" value="1"/>
</dbReference>
<dbReference type="Proteomes" id="UP001560685">
    <property type="component" value="Unassembled WGS sequence"/>
</dbReference>
<dbReference type="EMBL" id="JBEHZE010000001">
    <property type="protein sequence ID" value="MEX6634122.1"/>
    <property type="molecule type" value="Genomic_DNA"/>
</dbReference>
<dbReference type="Pfam" id="PF03937">
    <property type="entry name" value="Sdh5"/>
    <property type="match status" value="1"/>
</dbReference>
<reference evidence="4 5" key="1">
    <citation type="submission" date="2024-05" db="EMBL/GenBank/DDBJ databases">
        <title>Three bacterial strains, DH-69, EH-24, and ECK-19 isolated from coastal sediments.</title>
        <authorList>
            <person name="Ye Y.-Q."/>
            <person name="Du Z.-J."/>
        </authorList>
    </citation>
    <scope>NUCLEOTIDE SEQUENCE [LARGE SCALE GENOMIC DNA]</scope>
    <source>
        <strain evidence="4 5">ECK-19</strain>
    </source>
</reference>
<dbReference type="Gene3D" id="1.10.150.250">
    <property type="entry name" value="Flavinator of succinate dehydrogenase"/>
    <property type="match status" value="1"/>
</dbReference>
<evidence type="ECO:0000256" key="3">
    <source>
        <dbReference type="ARBA" id="ARBA00023186"/>
    </source>
</evidence>
<dbReference type="InterPro" id="IPR005631">
    <property type="entry name" value="SDH"/>
</dbReference>
<organism evidence="4 5">
    <name type="scientific">Hyphococcus lacteus</name>
    <dbReference type="NCBI Taxonomy" id="3143536"/>
    <lineage>
        <taxon>Bacteria</taxon>
        <taxon>Pseudomonadati</taxon>
        <taxon>Pseudomonadota</taxon>
        <taxon>Alphaproteobacteria</taxon>
        <taxon>Parvularculales</taxon>
        <taxon>Parvularculaceae</taxon>
        <taxon>Hyphococcus</taxon>
    </lineage>
</organism>
<evidence type="ECO:0000313" key="4">
    <source>
        <dbReference type="EMBL" id="MEX6634122.1"/>
    </source>
</evidence>
<comment type="caution">
    <text evidence="4">The sequence shown here is derived from an EMBL/GenBank/DDBJ whole genome shotgun (WGS) entry which is preliminary data.</text>
</comment>
<dbReference type="SUPFAM" id="SSF109910">
    <property type="entry name" value="YgfY-like"/>
    <property type="match status" value="1"/>
</dbReference>
<evidence type="ECO:0000313" key="5">
    <source>
        <dbReference type="Proteomes" id="UP001560685"/>
    </source>
</evidence>
<protein>
    <recommendedName>
        <fullName evidence="2">FAD assembly factor SdhE</fullName>
    </recommendedName>
</protein>
<evidence type="ECO:0000256" key="1">
    <source>
        <dbReference type="ARBA" id="ARBA00008571"/>
    </source>
</evidence>
<dbReference type="PANTHER" id="PTHR12469:SF2">
    <property type="entry name" value="SUCCINATE DEHYDROGENASE ASSEMBLY FACTOR 2, MITOCHONDRIAL"/>
    <property type="match status" value="1"/>
</dbReference>
<accession>A0ABV3Z7E2</accession>
<dbReference type="RefSeq" id="WP_369314114.1">
    <property type="nucleotide sequence ID" value="NZ_JBEHZE010000001.1"/>
</dbReference>
<keyword evidence="5" id="KW-1185">Reference proteome</keyword>
<name>A0ABV3Z7E2_9PROT</name>
<dbReference type="InterPro" id="IPR036714">
    <property type="entry name" value="SDH_sf"/>
</dbReference>
<comment type="similarity">
    <text evidence="1">Belongs to the SdhE FAD assembly factor family.</text>
</comment>